<evidence type="ECO:0000313" key="4">
    <source>
        <dbReference type="EMBL" id="MFC2948643.1"/>
    </source>
</evidence>
<comment type="caution">
    <text evidence="4">The sequence shown here is derived from an EMBL/GenBank/DDBJ whole genome shotgun (WGS) entry which is preliminary data.</text>
</comment>
<dbReference type="Pfam" id="PF26347">
    <property type="entry name" value="YtrI_sporulation"/>
    <property type="match status" value="1"/>
</dbReference>
<keyword evidence="2" id="KW-1133">Transmembrane helix</keyword>
<feature type="domain" description="Sporulation membrane protein YtrI C-terminal" evidence="3">
    <location>
        <begin position="81"/>
        <end position="163"/>
    </location>
</feature>
<dbReference type="Proteomes" id="UP001595387">
    <property type="component" value="Unassembled WGS sequence"/>
</dbReference>
<gene>
    <name evidence="4" type="primary">ytrI</name>
    <name evidence="4" type="ORF">ACFODW_09855</name>
</gene>
<keyword evidence="2" id="KW-0812">Transmembrane</keyword>
<organism evidence="4 5">
    <name type="scientific">Virgibacillus sediminis</name>
    <dbReference type="NCBI Taxonomy" id="202260"/>
    <lineage>
        <taxon>Bacteria</taxon>
        <taxon>Bacillati</taxon>
        <taxon>Bacillota</taxon>
        <taxon>Bacilli</taxon>
        <taxon>Bacillales</taxon>
        <taxon>Bacillaceae</taxon>
        <taxon>Virgibacillus</taxon>
    </lineage>
</organism>
<keyword evidence="5" id="KW-1185">Reference proteome</keyword>
<keyword evidence="1" id="KW-0175">Coiled coil</keyword>
<sequence>MHIPPYHRKKTWQRFIVGAVTGAVMAYLVYLYIYGSLYEQLLEENYQLQSELEEVKRHNEALLEDNEELDKKTKTPVTVETIQVKISNGKDLKLDDLILHQLEEMIKEEINHLVGKDLSAIANSDELLISTIENKSFTVDGFTYFFKIEKLLISTDIKLTAEAELSN</sequence>
<evidence type="ECO:0000256" key="1">
    <source>
        <dbReference type="SAM" id="Coils"/>
    </source>
</evidence>
<feature type="coiled-coil region" evidence="1">
    <location>
        <begin position="38"/>
        <end position="72"/>
    </location>
</feature>
<evidence type="ECO:0000313" key="5">
    <source>
        <dbReference type="Proteomes" id="UP001595387"/>
    </source>
</evidence>
<protein>
    <submittedName>
        <fullName evidence="4">Sporulation membrane protein YtrI</fullName>
    </submittedName>
</protein>
<evidence type="ECO:0000259" key="3">
    <source>
        <dbReference type="Pfam" id="PF26347"/>
    </source>
</evidence>
<dbReference type="NCBIfam" id="NF041479">
    <property type="entry name" value="spor_membprot_YtrI"/>
    <property type="match status" value="1"/>
</dbReference>
<dbReference type="InterPro" id="IPR058620">
    <property type="entry name" value="YtrI_C"/>
</dbReference>
<feature type="transmembrane region" description="Helical" evidence="2">
    <location>
        <begin position="12"/>
        <end position="33"/>
    </location>
</feature>
<proteinExistence type="predicted"/>
<accession>A0ABV7A6R9</accession>
<dbReference type="EMBL" id="JBHRRZ010000015">
    <property type="protein sequence ID" value="MFC2948643.1"/>
    <property type="molecule type" value="Genomic_DNA"/>
</dbReference>
<dbReference type="InterPro" id="IPR048198">
    <property type="entry name" value="YtrI"/>
</dbReference>
<evidence type="ECO:0000256" key="2">
    <source>
        <dbReference type="SAM" id="Phobius"/>
    </source>
</evidence>
<keyword evidence="2" id="KW-0472">Membrane</keyword>
<dbReference type="RefSeq" id="WP_390305852.1">
    <property type="nucleotide sequence ID" value="NZ_JBHRRZ010000015.1"/>
</dbReference>
<name>A0ABV7A6R9_9BACI</name>
<reference evidence="5" key="1">
    <citation type="journal article" date="2019" name="Int. J. Syst. Evol. Microbiol.">
        <title>The Global Catalogue of Microorganisms (GCM) 10K type strain sequencing project: providing services to taxonomists for standard genome sequencing and annotation.</title>
        <authorList>
            <consortium name="The Broad Institute Genomics Platform"/>
            <consortium name="The Broad Institute Genome Sequencing Center for Infectious Disease"/>
            <person name="Wu L."/>
            <person name="Ma J."/>
        </authorList>
    </citation>
    <scope>NUCLEOTIDE SEQUENCE [LARGE SCALE GENOMIC DNA]</scope>
    <source>
        <strain evidence="5">KCTC 13193</strain>
    </source>
</reference>